<feature type="compositionally biased region" description="Low complexity" evidence="1">
    <location>
        <begin position="42"/>
        <end position="51"/>
    </location>
</feature>
<feature type="compositionally biased region" description="Low complexity" evidence="1">
    <location>
        <begin position="16"/>
        <end position="26"/>
    </location>
</feature>
<dbReference type="RefSeq" id="WP_068900742.1">
    <property type="nucleotide sequence ID" value="NZ_BDCX01000013.1"/>
</dbReference>
<evidence type="ECO:0000313" key="3">
    <source>
        <dbReference type="EMBL" id="GAT69369.1"/>
    </source>
</evidence>
<feature type="compositionally biased region" description="Low complexity" evidence="1">
    <location>
        <begin position="242"/>
        <end position="257"/>
    </location>
</feature>
<feature type="compositionally biased region" description="Pro residues" evidence="1">
    <location>
        <begin position="91"/>
        <end position="103"/>
    </location>
</feature>
<feature type="region of interest" description="Disordered" evidence="1">
    <location>
        <begin position="1"/>
        <end position="26"/>
    </location>
</feature>
<feature type="chain" id="PRO_5007905809" evidence="2">
    <location>
        <begin position="50"/>
        <end position="292"/>
    </location>
</feature>
<organism evidence="3 4">
    <name type="scientific">Planomonospora sphaerica</name>
    <dbReference type="NCBI Taxonomy" id="161355"/>
    <lineage>
        <taxon>Bacteria</taxon>
        <taxon>Bacillati</taxon>
        <taxon>Actinomycetota</taxon>
        <taxon>Actinomycetes</taxon>
        <taxon>Streptosporangiales</taxon>
        <taxon>Streptosporangiaceae</taxon>
        <taxon>Planomonospora</taxon>
    </lineage>
</organism>
<proteinExistence type="predicted"/>
<dbReference type="EMBL" id="BDCX01000013">
    <property type="protein sequence ID" value="GAT69369.1"/>
    <property type="molecule type" value="Genomic_DNA"/>
</dbReference>
<feature type="region of interest" description="Disordered" evidence="1">
    <location>
        <begin position="42"/>
        <end position="103"/>
    </location>
</feature>
<keyword evidence="2" id="KW-0732">Signal</keyword>
<keyword evidence="4" id="KW-1185">Reference proteome</keyword>
<gene>
    <name evidence="3" type="ORF">PS9374_05044</name>
</gene>
<reference evidence="3 4" key="1">
    <citation type="journal article" date="2016" name="Genome Announc.">
        <title>Draft Genome Sequence of Planomonospora sphaerica JCM9374, a Rare Actinomycete.</title>
        <authorList>
            <person name="Dohra H."/>
            <person name="Suzuki T."/>
            <person name="Inoue Y."/>
            <person name="Kodani S."/>
        </authorList>
    </citation>
    <scope>NUCLEOTIDE SEQUENCE [LARGE SCALE GENOMIC DNA]</scope>
    <source>
        <strain evidence="3 4">JCM 9374</strain>
    </source>
</reference>
<reference evidence="4" key="2">
    <citation type="submission" date="2016-04" db="EMBL/GenBank/DDBJ databases">
        <title>Planomonospora sphaerica JCM9374 whole genome shotgun sequence.</title>
        <authorList>
            <person name="Suzuki T."/>
            <person name="Dohra H."/>
            <person name="Kodani S."/>
        </authorList>
    </citation>
    <scope>NUCLEOTIDE SEQUENCE [LARGE SCALE GENOMIC DNA]</scope>
    <source>
        <strain evidence="4">JCM 9374</strain>
    </source>
</reference>
<sequence length="292" mass="29690">MTPTDHDRRNGRKRAGASGARRGLPRPLILTTAAALLASGGLGAAAASAATPAPPPPQSPAPTGTATEAPTGTPAPTGSSTASPTGSPTAPGTPLPPAPAPVPALPTVHPLEFAGAVHGEFLVGTEDPCVFTTVFAQTGQVTAVADDSLAVRSADGFEQVYALTDDTRVVAGRRGDRPVRQDDWVVLTATREGESATAAYVYDLSRPAKKHRRGWWYQRQWPPGAVKWRTPAPCPTPPQTPVPTASATPTAMPTATPTVPPEATPTETSTATATPTDPPPAPGGTPTATPAP</sequence>
<evidence type="ECO:0000256" key="2">
    <source>
        <dbReference type="SAM" id="SignalP"/>
    </source>
</evidence>
<comment type="caution">
    <text evidence="3">The sequence shown here is derived from an EMBL/GenBank/DDBJ whole genome shotgun (WGS) entry which is preliminary data.</text>
</comment>
<feature type="compositionally biased region" description="Low complexity" evidence="1">
    <location>
        <begin position="61"/>
        <end position="90"/>
    </location>
</feature>
<protein>
    <submittedName>
        <fullName evidence="3">Uncharacterized protein</fullName>
    </submittedName>
</protein>
<feature type="region of interest" description="Disordered" evidence="1">
    <location>
        <begin position="231"/>
        <end position="292"/>
    </location>
</feature>
<dbReference type="OrthoDB" id="3401874at2"/>
<dbReference type="AlphaFoldDB" id="A0A171DKL3"/>
<feature type="compositionally biased region" description="Low complexity" evidence="1">
    <location>
        <begin position="264"/>
        <end position="275"/>
    </location>
</feature>
<feature type="compositionally biased region" description="Pro residues" evidence="1">
    <location>
        <begin position="276"/>
        <end position="292"/>
    </location>
</feature>
<dbReference type="Proteomes" id="UP000077701">
    <property type="component" value="Unassembled WGS sequence"/>
</dbReference>
<feature type="compositionally biased region" description="Pro residues" evidence="1">
    <location>
        <begin position="232"/>
        <end position="241"/>
    </location>
</feature>
<name>A0A171DKL3_9ACTN</name>
<feature type="signal peptide" evidence="2">
    <location>
        <begin position="1"/>
        <end position="49"/>
    </location>
</feature>
<accession>A0A171DKL3</accession>
<dbReference type="STRING" id="161355.PS9374_05044"/>
<evidence type="ECO:0000256" key="1">
    <source>
        <dbReference type="SAM" id="MobiDB-lite"/>
    </source>
</evidence>
<evidence type="ECO:0000313" key="4">
    <source>
        <dbReference type="Proteomes" id="UP000077701"/>
    </source>
</evidence>